<protein>
    <submittedName>
        <fullName evidence="1">Uncharacterized protein</fullName>
    </submittedName>
</protein>
<dbReference type="EMBL" id="RJKX01000020">
    <property type="protein sequence ID" value="ROP80873.1"/>
    <property type="molecule type" value="Genomic_DNA"/>
</dbReference>
<comment type="caution">
    <text evidence="1">The sequence shown here is derived from an EMBL/GenBank/DDBJ whole genome shotgun (WGS) entry which is preliminary data.</text>
</comment>
<dbReference type="AlphaFoldDB" id="A0A3N1KH34"/>
<dbReference type="Proteomes" id="UP000278222">
    <property type="component" value="Unassembled WGS sequence"/>
</dbReference>
<reference evidence="1 2" key="1">
    <citation type="submission" date="2018-11" db="EMBL/GenBank/DDBJ databases">
        <title>Genomic Encyclopedia of Type Strains, Phase IV (KMG-IV): sequencing the most valuable type-strain genomes for metagenomic binning, comparative biology and taxonomic classification.</title>
        <authorList>
            <person name="Goeker M."/>
        </authorList>
    </citation>
    <scope>NUCLEOTIDE SEQUENCE [LARGE SCALE GENOMIC DNA]</scope>
    <source>
        <strain evidence="1 2">DSM 5900</strain>
    </source>
</reference>
<accession>A0A3N1KH34</accession>
<sequence>MHRLSTMLFTLAVMLLFAAVVAVACEVAANPRL</sequence>
<evidence type="ECO:0000313" key="2">
    <source>
        <dbReference type="Proteomes" id="UP000278222"/>
    </source>
</evidence>
<keyword evidence="2" id="KW-1185">Reference proteome</keyword>
<dbReference type="PROSITE" id="PS51257">
    <property type="entry name" value="PROKAR_LIPOPROTEIN"/>
    <property type="match status" value="1"/>
</dbReference>
<evidence type="ECO:0000313" key="1">
    <source>
        <dbReference type="EMBL" id="ROP80873.1"/>
    </source>
</evidence>
<gene>
    <name evidence="1" type="ORF">EDC65_5523</name>
</gene>
<organism evidence="1 2">
    <name type="scientific">Stella humosa</name>
    <dbReference type="NCBI Taxonomy" id="94"/>
    <lineage>
        <taxon>Bacteria</taxon>
        <taxon>Pseudomonadati</taxon>
        <taxon>Pseudomonadota</taxon>
        <taxon>Alphaproteobacteria</taxon>
        <taxon>Rhodospirillales</taxon>
        <taxon>Stellaceae</taxon>
        <taxon>Stella</taxon>
    </lineage>
</organism>
<proteinExistence type="predicted"/>
<name>A0A3N1KH34_9PROT</name>